<dbReference type="InterPro" id="IPR011011">
    <property type="entry name" value="Znf_FYVE_PHD"/>
</dbReference>
<dbReference type="PROSITE" id="PS51157">
    <property type="entry name" value="ZF_UBR"/>
    <property type="match status" value="1"/>
</dbReference>
<evidence type="ECO:0000313" key="7">
    <source>
        <dbReference type="Proteomes" id="UP000274429"/>
    </source>
</evidence>
<evidence type="ECO:0000259" key="5">
    <source>
        <dbReference type="PROSITE" id="PS51157"/>
    </source>
</evidence>
<dbReference type="OrthoDB" id="10262564at2759"/>
<keyword evidence="3" id="KW-0862">Zinc</keyword>
<sequence length="357" mass="41321">MGDDEYFTLDELVSSETSESAVVYGAIEDEEEKCTFPKGYLKRQAVFACKTCYEITGKRAGVCYECSMHCHAAHEIIELYTKRHFRCDCGNSKFKGAGVCSLWEEKDDVNIENKYDHTFDGVFCTCLRPYPDPEIKENEEMYQCSICEDWFHLQHLNMPFDFQPNDDFEELVCPNCVKRFPFLWLFYYCQMQSRNAENANHFSDCSSPKKAKPDDIINQPEAPGSTEACRVPYVLSVCGVEKLDPPPADMVRLTVNGFPFPSPIFWCNDWRTDTLCDCNSCEKMLENMGLEFLLDPEDSVVHYMAVGRQRVAELHARRESICRFKEALTNFLTKPREQNVVTEEEVKEFCEDLKKDL</sequence>
<dbReference type="AlphaFoldDB" id="A0A0R3WII4"/>
<dbReference type="Proteomes" id="UP000274429">
    <property type="component" value="Unassembled WGS sequence"/>
</dbReference>
<feature type="domain" description="UBR-type" evidence="5">
    <location>
        <begin position="32"/>
        <end position="105"/>
    </location>
</feature>
<evidence type="ECO:0000256" key="1">
    <source>
        <dbReference type="ARBA" id="ARBA00022723"/>
    </source>
</evidence>
<proteinExistence type="predicted"/>
<evidence type="ECO:0000256" key="4">
    <source>
        <dbReference type="PROSITE-ProRule" id="PRU00508"/>
    </source>
</evidence>
<accession>A0A0R3WII4</accession>
<gene>
    <name evidence="6" type="ORF">TTAC_LOCUS410</name>
</gene>
<feature type="zinc finger region" description="UBR-type" evidence="4">
    <location>
        <begin position="32"/>
        <end position="105"/>
    </location>
</feature>
<dbReference type="InterPro" id="IPR003126">
    <property type="entry name" value="Znf_UBR"/>
</dbReference>
<name>A0A0R3WII4_HYDTA</name>
<dbReference type="CDD" id="cd15542">
    <property type="entry name" value="PHD_UBR7"/>
    <property type="match status" value="1"/>
</dbReference>
<keyword evidence="2" id="KW-0863">Zinc-finger</keyword>
<dbReference type="PANTHER" id="PTHR13513">
    <property type="entry name" value="E3 UBIQUITIN-PROTEIN LIGASE UBR7"/>
    <property type="match status" value="1"/>
</dbReference>
<dbReference type="InterPro" id="IPR013083">
    <property type="entry name" value="Znf_RING/FYVE/PHD"/>
</dbReference>
<dbReference type="EMBL" id="UYWX01000034">
    <property type="protein sequence ID" value="VDM16414.1"/>
    <property type="molecule type" value="Genomic_DNA"/>
</dbReference>
<keyword evidence="1" id="KW-0479">Metal-binding</keyword>
<dbReference type="InterPro" id="IPR001965">
    <property type="entry name" value="Znf_PHD"/>
</dbReference>
<evidence type="ECO:0000256" key="2">
    <source>
        <dbReference type="ARBA" id="ARBA00022771"/>
    </source>
</evidence>
<dbReference type="InterPro" id="IPR040204">
    <property type="entry name" value="UBR7"/>
</dbReference>
<dbReference type="CDD" id="cd19677">
    <property type="entry name" value="UBR-box_UBR7"/>
    <property type="match status" value="1"/>
</dbReference>
<evidence type="ECO:0000256" key="3">
    <source>
        <dbReference type="ARBA" id="ARBA00022833"/>
    </source>
</evidence>
<reference evidence="8" key="1">
    <citation type="submission" date="2017-02" db="UniProtKB">
        <authorList>
            <consortium name="WormBaseParasite"/>
        </authorList>
    </citation>
    <scope>IDENTIFICATION</scope>
</reference>
<protein>
    <submittedName>
        <fullName evidence="8">UBR-type domain-containing protein</fullName>
    </submittedName>
</protein>
<dbReference type="SMART" id="SM00396">
    <property type="entry name" value="ZnF_UBR1"/>
    <property type="match status" value="1"/>
</dbReference>
<dbReference type="SMART" id="SM00249">
    <property type="entry name" value="PHD"/>
    <property type="match status" value="1"/>
</dbReference>
<keyword evidence="7" id="KW-1185">Reference proteome</keyword>
<dbReference type="Gene3D" id="3.30.40.10">
    <property type="entry name" value="Zinc/RING finger domain, C3HC4 (zinc finger)"/>
    <property type="match status" value="1"/>
</dbReference>
<dbReference type="GO" id="GO:0008270">
    <property type="term" value="F:zinc ion binding"/>
    <property type="evidence" value="ECO:0007669"/>
    <property type="project" value="UniProtKB-KW"/>
</dbReference>
<dbReference type="GO" id="GO:0061630">
    <property type="term" value="F:ubiquitin protein ligase activity"/>
    <property type="evidence" value="ECO:0007669"/>
    <property type="project" value="InterPro"/>
</dbReference>
<dbReference type="GO" id="GO:0005737">
    <property type="term" value="C:cytoplasm"/>
    <property type="evidence" value="ECO:0007669"/>
    <property type="project" value="TreeGrafter"/>
</dbReference>
<dbReference type="InterPro" id="IPR047506">
    <property type="entry name" value="UBR7-like_UBR-box"/>
</dbReference>
<evidence type="ECO:0000313" key="8">
    <source>
        <dbReference type="WBParaSite" id="TTAC_0000040901-mRNA-1"/>
    </source>
</evidence>
<dbReference type="SUPFAM" id="SSF57903">
    <property type="entry name" value="FYVE/PHD zinc finger"/>
    <property type="match status" value="1"/>
</dbReference>
<organism evidence="8">
    <name type="scientific">Hydatigena taeniaeformis</name>
    <name type="common">Feline tapeworm</name>
    <name type="synonym">Taenia taeniaeformis</name>
    <dbReference type="NCBI Taxonomy" id="6205"/>
    <lineage>
        <taxon>Eukaryota</taxon>
        <taxon>Metazoa</taxon>
        <taxon>Spiralia</taxon>
        <taxon>Lophotrochozoa</taxon>
        <taxon>Platyhelminthes</taxon>
        <taxon>Cestoda</taxon>
        <taxon>Eucestoda</taxon>
        <taxon>Cyclophyllidea</taxon>
        <taxon>Taeniidae</taxon>
        <taxon>Hydatigera</taxon>
    </lineage>
</organism>
<dbReference type="PANTHER" id="PTHR13513:SF9">
    <property type="entry name" value="E3 UBIQUITIN-PROTEIN LIGASE UBR7-RELATED"/>
    <property type="match status" value="1"/>
</dbReference>
<dbReference type="WBParaSite" id="TTAC_0000040901-mRNA-1">
    <property type="protein sequence ID" value="TTAC_0000040901-mRNA-1"/>
    <property type="gene ID" value="TTAC_0000040901"/>
</dbReference>
<reference evidence="6 7" key="2">
    <citation type="submission" date="2018-11" db="EMBL/GenBank/DDBJ databases">
        <authorList>
            <consortium name="Pathogen Informatics"/>
        </authorList>
    </citation>
    <scope>NUCLEOTIDE SEQUENCE [LARGE SCALE GENOMIC DNA]</scope>
</reference>
<evidence type="ECO:0000313" key="6">
    <source>
        <dbReference type="EMBL" id="VDM16414.1"/>
    </source>
</evidence>
<dbReference type="Pfam" id="PF02207">
    <property type="entry name" value="zf-UBR"/>
    <property type="match status" value="1"/>
</dbReference>
<dbReference type="STRING" id="6205.A0A0R3WII4"/>